<reference evidence="1 2" key="1">
    <citation type="submission" date="2023-07" db="EMBL/GenBank/DDBJ databases">
        <title>Genomic Encyclopedia of Type Strains, Phase IV (KMG-IV): sequencing the most valuable type-strain genomes for metagenomic binning, comparative biology and taxonomic classification.</title>
        <authorList>
            <person name="Goeker M."/>
        </authorList>
    </citation>
    <scope>NUCLEOTIDE SEQUENCE [LARGE SCALE GENOMIC DNA]</scope>
    <source>
        <strain evidence="1 2">DSM 29005</strain>
    </source>
</reference>
<name>A0ABT9ZFM6_9BACI</name>
<sequence>MEKMKPNYTSLGFSDKMGPKLRKLIEHQLSKDIYAYGLIESQLKFDWSESCIEGHDTDYLDGTVENFSGINIFNEKDEHIAEGWMEFIHEPAFHFFIAYWEFIHIIEMGREVVIKDSVGIPPHIFKKIPKQLQAKYKDNLLVDVCR</sequence>
<dbReference type="EMBL" id="JAUSUD010000004">
    <property type="protein sequence ID" value="MDQ0230060.1"/>
    <property type="molecule type" value="Genomic_DNA"/>
</dbReference>
<evidence type="ECO:0000313" key="1">
    <source>
        <dbReference type="EMBL" id="MDQ0230060.1"/>
    </source>
</evidence>
<comment type="caution">
    <text evidence="1">The sequence shown here is derived from an EMBL/GenBank/DDBJ whole genome shotgun (WGS) entry which is preliminary data.</text>
</comment>
<organism evidence="1 2">
    <name type="scientific">Metabacillus malikii</name>
    <dbReference type="NCBI Taxonomy" id="1504265"/>
    <lineage>
        <taxon>Bacteria</taxon>
        <taxon>Bacillati</taxon>
        <taxon>Bacillota</taxon>
        <taxon>Bacilli</taxon>
        <taxon>Bacillales</taxon>
        <taxon>Bacillaceae</taxon>
        <taxon>Metabacillus</taxon>
    </lineage>
</organism>
<keyword evidence="2" id="KW-1185">Reference proteome</keyword>
<dbReference type="Proteomes" id="UP001234495">
    <property type="component" value="Unassembled WGS sequence"/>
</dbReference>
<accession>A0ABT9ZFM6</accession>
<protein>
    <submittedName>
        <fullName evidence="1">Uncharacterized protein</fullName>
    </submittedName>
</protein>
<evidence type="ECO:0000313" key="2">
    <source>
        <dbReference type="Proteomes" id="UP001234495"/>
    </source>
</evidence>
<gene>
    <name evidence="1" type="ORF">J2S19_001312</name>
</gene>
<proteinExistence type="predicted"/>